<evidence type="ECO:0000256" key="6">
    <source>
        <dbReference type="ARBA" id="ARBA00023239"/>
    </source>
</evidence>
<keyword evidence="6 9" id="KW-0456">Lyase</keyword>
<evidence type="ECO:0000256" key="8">
    <source>
        <dbReference type="ARBA" id="ARBA00023317"/>
    </source>
</evidence>
<feature type="modified residue" description="Pyruvic acid (Ser); by autocatalysis" evidence="9">
    <location>
        <position position="62"/>
    </location>
</feature>
<keyword evidence="11" id="KW-1185">Reference proteome</keyword>
<feature type="active site" description="Proton donor; for catalytic activity" evidence="9">
    <location>
        <position position="82"/>
    </location>
</feature>
<dbReference type="Gene3D" id="3.60.90.10">
    <property type="entry name" value="S-adenosylmethionine decarboxylase"/>
    <property type="match status" value="1"/>
</dbReference>
<evidence type="ECO:0000256" key="1">
    <source>
        <dbReference type="ARBA" id="ARBA00022793"/>
    </source>
</evidence>
<feature type="active site" description="Proton acceptor; for processing activity" evidence="9">
    <location>
        <position position="67"/>
    </location>
</feature>
<keyword evidence="8 9" id="KW-0670">Pyruvate</keyword>
<feature type="active site" description="Schiff-base intermediate with substrate; via pyruvic acid" evidence="9">
    <location>
        <position position="62"/>
    </location>
</feature>
<evidence type="ECO:0000313" key="10">
    <source>
        <dbReference type="EMBL" id="TLD71240.1"/>
    </source>
</evidence>
<dbReference type="GO" id="GO:0008295">
    <property type="term" value="P:spermidine biosynthetic process"/>
    <property type="evidence" value="ECO:0007669"/>
    <property type="project" value="UniProtKB-UniRule"/>
</dbReference>
<evidence type="ECO:0000256" key="2">
    <source>
        <dbReference type="ARBA" id="ARBA00022813"/>
    </source>
</evidence>
<dbReference type="Proteomes" id="UP000306196">
    <property type="component" value="Unassembled WGS sequence"/>
</dbReference>
<gene>
    <name evidence="10" type="primary">speD</name>
    <name evidence="9" type="synonym">speH</name>
    <name evidence="10" type="ORF">FEM03_06810</name>
</gene>
<proteinExistence type="inferred from homology"/>
<dbReference type="Pfam" id="PF02675">
    <property type="entry name" value="AdoMet_dc"/>
    <property type="match status" value="1"/>
</dbReference>
<evidence type="ECO:0000313" key="11">
    <source>
        <dbReference type="Proteomes" id="UP000306196"/>
    </source>
</evidence>
<dbReference type="EC" id="4.1.1.50" evidence="9"/>
<dbReference type="EMBL" id="VAUV01000005">
    <property type="protein sequence ID" value="TLD71240.1"/>
    <property type="molecule type" value="Genomic_DNA"/>
</dbReference>
<evidence type="ECO:0000256" key="7">
    <source>
        <dbReference type="ARBA" id="ARBA00023270"/>
    </source>
</evidence>
<keyword evidence="9" id="KW-0949">S-adenosyl-L-methionine</keyword>
<dbReference type="InterPro" id="IPR003826">
    <property type="entry name" value="AdoMetDC_fam_prok"/>
</dbReference>
<dbReference type="InterPro" id="IPR016067">
    <property type="entry name" value="S-AdoMet_deCO2ase_core"/>
</dbReference>
<dbReference type="PANTHER" id="PTHR33866:SF2">
    <property type="entry name" value="S-ADENOSYLMETHIONINE DECARBOXYLASE PROENZYME"/>
    <property type="match status" value="1"/>
</dbReference>
<dbReference type="RefSeq" id="WP_138085453.1">
    <property type="nucleotide sequence ID" value="NZ_VAUV01000005.1"/>
</dbReference>
<dbReference type="SUPFAM" id="SSF56276">
    <property type="entry name" value="S-adenosylmethionine decarboxylase"/>
    <property type="match status" value="1"/>
</dbReference>
<comment type="catalytic activity">
    <reaction evidence="9">
        <text>S-adenosyl-L-methionine + H(+) = S-adenosyl 3-(methylsulfanyl)propylamine + CO2</text>
        <dbReference type="Rhea" id="RHEA:15981"/>
        <dbReference type="ChEBI" id="CHEBI:15378"/>
        <dbReference type="ChEBI" id="CHEBI:16526"/>
        <dbReference type="ChEBI" id="CHEBI:57443"/>
        <dbReference type="ChEBI" id="CHEBI:59789"/>
        <dbReference type="EC" id="4.1.1.50"/>
    </reaction>
</comment>
<dbReference type="OrthoDB" id="9793120at2"/>
<keyword evidence="2 9" id="KW-0068">Autocatalytic cleavage</keyword>
<feature type="site" description="Cleavage (non-hydrolytic); by autolysis" evidence="9">
    <location>
        <begin position="61"/>
        <end position="62"/>
    </location>
</feature>
<keyword evidence="3 9" id="KW-0745">Spermidine biosynthesis</keyword>
<name>A0A5R8KG25_9BACT</name>
<evidence type="ECO:0000256" key="5">
    <source>
        <dbReference type="ARBA" id="ARBA00023145"/>
    </source>
</evidence>
<comment type="pathway">
    <text evidence="9">Amine and polyamine biosynthesis; S-adenosylmethioninamine biosynthesis; S-adenosylmethioninamine from S-adenosyl-L-methionine: step 1/1.</text>
</comment>
<comment type="subunit">
    <text evidence="9">Heterotetramer of two alpha and two beta chains arranged as a dimer of alpha/beta heterodimers.</text>
</comment>
<keyword evidence="7 9" id="KW-0704">Schiff base</keyword>
<evidence type="ECO:0000256" key="4">
    <source>
        <dbReference type="ARBA" id="ARBA00023115"/>
    </source>
</evidence>
<dbReference type="HAMAP" id="MF_00464">
    <property type="entry name" value="AdoMetDC_1"/>
    <property type="match status" value="1"/>
</dbReference>
<comment type="similarity">
    <text evidence="9">Belongs to the prokaryotic AdoMetDC family. Type 1 subfamily.</text>
</comment>
<comment type="cofactor">
    <cofactor evidence="9">
        <name>pyruvate</name>
        <dbReference type="ChEBI" id="CHEBI:15361"/>
    </cofactor>
    <text evidence="9">Binds 1 pyruvoyl group covalently per subunit.</text>
</comment>
<keyword evidence="5 9" id="KW-0865">Zymogen</keyword>
<reference evidence="10 11" key="1">
    <citation type="submission" date="2019-05" db="EMBL/GenBank/DDBJ databases">
        <title>Verrucobacter flavum gen. nov., sp. nov. a new member of the family Verrucomicrobiaceae.</title>
        <authorList>
            <person name="Szuroczki S."/>
            <person name="Abbaszade G."/>
            <person name="Szabo A."/>
            <person name="Felfoldi T."/>
            <person name="Schumann P."/>
            <person name="Boka K."/>
            <person name="Keki Z."/>
            <person name="Toumi M."/>
            <person name="Toth E."/>
        </authorList>
    </citation>
    <scope>NUCLEOTIDE SEQUENCE [LARGE SCALE GENOMIC DNA]</scope>
    <source>
        <strain evidence="10 11">MG-N-17</strain>
    </source>
</reference>
<dbReference type="NCBIfam" id="TIGR03330">
    <property type="entry name" value="SAM_DCase_Bsu"/>
    <property type="match status" value="1"/>
</dbReference>
<dbReference type="InterPro" id="IPR017716">
    <property type="entry name" value="S-AdoMet_deCOase_pro-enz"/>
</dbReference>
<sequence length="115" mass="12658">MIFGTHLLMELHGCPADRLVDVEWVRRLMLEAVRVAGGTYVTDVFHHFAPLGVSGVIVIAESHATVHTWPEHGYAAVDVFTCGAAFQHDVFVEMMRAGLVADRVQTRVLSRGDEG</sequence>
<keyword evidence="4 9" id="KW-0620">Polyamine biosynthesis</keyword>
<dbReference type="PANTHER" id="PTHR33866">
    <property type="entry name" value="S-ADENOSYLMETHIONINE DECARBOXYLASE PROENZYME"/>
    <property type="match status" value="1"/>
</dbReference>
<accession>A0A5R8KG25</accession>
<protein>
    <recommendedName>
        <fullName evidence="9">S-adenosylmethionine decarboxylase proenzyme</fullName>
        <shortName evidence="9">AdoMetDC</shortName>
        <shortName evidence="9">SAMDC</shortName>
        <ecNumber evidence="9">4.1.1.50</ecNumber>
    </recommendedName>
    <component>
        <recommendedName>
            <fullName evidence="9">S-adenosylmethionine decarboxylase beta chain</fullName>
        </recommendedName>
    </component>
    <component>
        <recommendedName>
            <fullName evidence="9">S-adenosylmethionine decarboxylase alpha chain</fullName>
        </recommendedName>
    </component>
</protein>
<dbReference type="GO" id="GO:0005829">
    <property type="term" value="C:cytosol"/>
    <property type="evidence" value="ECO:0007669"/>
    <property type="project" value="TreeGrafter"/>
</dbReference>
<dbReference type="UniPathway" id="UPA00331">
    <property type="reaction ID" value="UER00451"/>
</dbReference>
<comment type="caution">
    <text evidence="10">The sequence shown here is derived from an EMBL/GenBank/DDBJ whole genome shotgun (WGS) entry which is preliminary data.</text>
</comment>
<organism evidence="10 11">
    <name type="scientific">Phragmitibacter flavus</name>
    <dbReference type="NCBI Taxonomy" id="2576071"/>
    <lineage>
        <taxon>Bacteria</taxon>
        <taxon>Pseudomonadati</taxon>
        <taxon>Verrucomicrobiota</taxon>
        <taxon>Verrucomicrobiia</taxon>
        <taxon>Verrucomicrobiales</taxon>
        <taxon>Verrucomicrobiaceae</taxon>
        <taxon>Phragmitibacter</taxon>
    </lineage>
</organism>
<keyword evidence="1 9" id="KW-0210">Decarboxylase</keyword>
<feature type="chain" id="PRO_5024516867" description="S-adenosylmethionine decarboxylase alpha chain" evidence="9">
    <location>
        <begin position="62"/>
        <end position="115"/>
    </location>
</feature>
<feature type="chain" id="PRO_5024516866" description="S-adenosylmethionine decarboxylase beta chain" evidence="9">
    <location>
        <begin position="1"/>
        <end position="61"/>
    </location>
</feature>
<comment type="PTM">
    <text evidence="9">Is synthesized initially as an inactive proenzyme. Formation of the active enzyme involves a self-maturation process in which the active site pyruvoyl group is generated from an internal serine residue via an autocatalytic post-translational modification. Two non-identical subunits are generated from the proenzyme in this reaction, and the pyruvate is formed at the N-terminus of the alpha chain, which is derived from the carboxyl end of the proenzyme. The post-translation cleavage follows an unusual pathway, termed non-hydrolytic serinolysis, in which the side chain hydroxyl group of the serine supplies its oxygen atom to form the C-terminus of the beta chain, while the remainder of the serine residue undergoes an oxidative deamination to produce ammonia and the pyruvoyl group blocking the N-terminus of the alpha chain.</text>
</comment>
<comment type="function">
    <text evidence="9">Catalyzes the decarboxylation of S-adenosylmethionine to S-adenosylmethioninamine (dcAdoMet), the propylamine donor required for the synthesis of the polyamines spermine and spermidine from the diamine putrescine.</text>
</comment>
<evidence type="ECO:0000256" key="9">
    <source>
        <dbReference type="HAMAP-Rule" id="MF_00464"/>
    </source>
</evidence>
<dbReference type="AlphaFoldDB" id="A0A5R8KG25"/>
<dbReference type="GO" id="GO:0004014">
    <property type="term" value="F:adenosylmethionine decarboxylase activity"/>
    <property type="evidence" value="ECO:0007669"/>
    <property type="project" value="UniProtKB-UniRule"/>
</dbReference>
<evidence type="ECO:0000256" key="3">
    <source>
        <dbReference type="ARBA" id="ARBA00023066"/>
    </source>
</evidence>